<feature type="region of interest" description="Disordered" evidence="1">
    <location>
        <begin position="1"/>
        <end position="20"/>
    </location>
</feature>
<evidence type="ECO:0008006" key="4">
    <source>
        <dbReference type="Google" id="ProtNLM"/>
    </source>
</evidence>
<reference evidence="2 3" key="1">
    <citation type="submission" date="2014-06" db="EMBL/GenBank/DDBJ databases">
        <authorList>
            <person name="Swart Estienne"/>
        </authorList>
    </citation>
    <scope>NUCLEOTIDE SEQUENCE [LARGE SCALE GENOMIC DNA]</scope>
    <source>
        <strain evidence="2 3">130c</strain>
    </source>
</reference>
<dbReference type="OrthoDB" id="327325at2759"/>
<evidence type="ECO:0000313" key="3">
    <source>
        <dbReference type="Proteomes" id="UP000039865"/>
    </source>
</evidence>
<keyword evidence="3" id="KW-1185">Reference proteome</keyword>
<gene>
    <name evidence="2" type="primary">Contig2504.g96</name>
    <name evidence="2" type="ORF">STYLEM_13283</name>
</gene>
<proteinExistence type="predicted"/>
<dbReference type="Proteomes" id="UP000039865">
    <property type="component" value="Unassembled WGS sequence"/>
</dbReference>
<dbReference type="AlphaFoldDB" id="A0A078AQL0"/>
<evidence type="ECO:0000256" key="1">
    <source>
        <dbReference type="SAM" id="MobiDB-lite"/>
    </source>
</evidence>
<accession>A0A078AQL0</accession>
<dbReference type="EMBL" id="CCKQ01012608">
    <property type="protein sequence ID" value="CDW84226.1"/>
    <property type="molecule type" value="Genomic_DNA"/>
</dbReference>
<name>A0A078AQL0_STYLE</name>
<organism evidence="2 3">
    <name type="scientific">Stylonychia lemnae</name>
    <name type="common">Ciliate</name>
    <dbReference type="NCBI Taxonomy" id="5949"/>
    <lineage>
        <taxon>Eukaryota</taxon>
        <taxon>Sar</taxon>
        <taxon>Alveolata</taxon>
        <taxon>Ciliophora</taxon>
        <taxon>Intramacronucleata</taxon>
        <taxon>Spirotrichea</taxon>
        <taxon>Stichotrichia</taxon>
        <taxon>Sporadotrichida</taxon>
        <taxon>Oxytrichidae</taxon>
        <taxon>Stylonychinae</taxon>
        <taxon>Stylonychia</taxon>
    </lineage>
</organism>
<protein>
    <recommendedName>
        <fullName evidence="4">DBF4-type domain-containing protein</fullName>
    </recommendedName>
</protein>
<dbReference type="InParanoid" id="A0A078AQL0"/>
<sequence>MSSKKQSKIESSESVQDPMNIQMIHSFELLKLERDQQENQDQNIQQKYDYPKLEYDYYIQNQDEIDKRRKKSIDQERDKICLSEVEGQEFLHQEPMPNANHQYCPVCGDKFKEYYEHIDSKEHKLNVKAQFFYLRNIDDEIAFFDKKNRKIQNDEIDNNQDDEKYQNNDEFEKQQNEMIKEYKENLKVEDQFSTQTSHSHRELELIPFFLFKQPDQQQNQQQVQNQMQQQEIKSNKSITRAALKQINQCRIYEFTEIDN</sequence>
<evidence type="ECO:0000313" key="2">
    <source>
        <dbReference type="EMBL" id="CDW84226.1"/>
    </source>
</evidence>